<gene>
    <name evidence="8" type="ORF">H340_23968</name>
</gene>
<evidence type="ECO:0000259" key="7">
    <source>
        <dbReference type="PROSITE" id="PS51085"/>
    </source>
</evidence>
<evidence type="ECO:0000256" key="6">
    <source>
        <dbReference type="SAM" id="MobiDB-lite"/>
    </source>
</evidence>
<proteinExistence type="predicted"/>
<dbReference type="Pfam" id="PF00111">
    <property type="entry name" value="Fer2"/>
    <property type="match status" value="1"/>
</dbReference>
<evidence type="ECO:0000313" key="9">
    <source>
        <dbReference type="Proteomes" id="UP000011740"/>
    </source>
</evidence>
<dbReference type="PROSITE" id="PS51085">
    <property type="entry name" value="2FE2S_FER_2"/>
    <property type="match status" value="1"/>
</dbReference>
<dbReference type="GO" id="GO:0046872">
    <property type="term" value="F:metal ion binding"/>
    <property type="evidence" value="ECO:0007669"/>
    <property type="project" value="UniProtKB-KW"/>
</dbReference>
<feature type="compositionally biased region" description="Gly residues" evidence="6">
    <location>
        <begin position="47"/>
        <end position="66"/>
    </location>
</feature>
<feature type="compositionally biased region" description="Low complexity" evidence="6">
    <location>
        <begin position="518"/>
        <end position="543"/>
    </location>
</feature>
<reference evidence="8 9" key="1">
    <citation type="journal article" date="2013" name="Genome Announc.">
        <title>Whole-Genome Shotgun Assembly and Analysis of the Genome of Streptomyces mobaraensis DSM 40847, a Strain for Industrial Production of Microbial Transglutaminase.</title>
        <authorList>
            <person name="Yang H."/>
            <person name="He T."/>
            <person name="Wu W."/>
            <person name="Zhu W."/>
            <person name="Lu B."/>
            <person name="Sun W."/>
        </authorList>
    </citation>
    <scope>NUCLEOTIDE SEQUENCE [LARGE SCALE GENOMIC DNA]</scope>
    <source>
        <strain evidence="8 9">DSM 40847</strain>
    </source>
</reference>
<name>M3C1T5_STRM1</name>
<feature type="compositionally biased region" description="Pro residues" evidence="6">
    <location>
        <begin position="177"/>
        <end position="189"/>
    </location>
</feature>
<dbReference type="Gene3D" id="3.10.20.30">
    <property type="match status" value="1"/>
</dbReference>
<feature type="compositionally biased region" description="Gly residues" evidence="6">
    <location>
        <begin position="739"/>
        <end position="748"/>
    </location>
</feature>
<dbReference type="InterPro" id="IPR051452">
    <property type="entry name" value="Diverse_Oxidoreductases"/>
</dbReference>
<dbReference type="STRING" id="1223523.H340_23968"/>
<feature type="compositionally biased region" description="Low complexity" evidence="6">
    <location>
        <begin position="429"/>
        <end position="438"/>
    </location>
</feature>
<dbReference type="PROSITE" id="PS00197">
    <property type="entry name" value="2FE2S_FER_1"/>
    <property type="match status" value="1"/>
</dbReference>
<feature type="domain" description="2Fe-2S ferredoxin-type" evidence="7">
    <location>
        <begin position="556"/>
        <end position="633"/>
    </location>
</feature>
<dbReference type="AlphaFoldDB" id="M3C1T5"/>
<feature type="region of interest" description="Disordered" evidence="6">
    <location>
        <begin position="297"/>
        <end position="550"/>
    </location>
</feature>
<dbReference type="GO" id="GO:0051537">
    <property type="term" value="F:2 iron, 2 sulfur cluster binding"/>
    <property type="evidence" value="ECO:0007669"/>
    <property type="project" value="UniProtKB-KW"/>
</dbReference>
<feature type="compositionally biased region" description="Low complexity" evidence="6">
    <location>
        <begin position="711"/>
        <end position="721"/>
    </location>
</feature>
<dbReference type="eggNOG" id="COG2080">
    <property type="taxonomic scope" value="Bacteria"/>
</dbReference>
<dbReference type="InterPro" id="IPR036010">
    <property type="entry name" value="2Fe-2S_ferredoxin-like_sf"/>
</dbReference>
<dbReference type="InterPro" id="IPR036884">
    <property type="entry name" value="2Fe-2S-bd_dom_sf"/>
</dbReference>
<evidence type="ECO:0000256" key="2">
    <source>
        <dbReference type="ARBA" id="ARBA00022723"/>
    </source>
</evidence>
<dbReference type="InterPro" id="IPR001041">
    <property type="entry name" value="2Fe-2S_ferredoxin-type"/>
</dbReference>
<evidence type="ECO:0000256" key="1">
    <source>
        <dbReference type="ARBA" id="ARBA00022714"/>
    </source>
</evidence>
<accession>M3C1T5</accession>
<keyword evidence="3" id="KW-0560">Oxidoreductase</keyword>
<dbReference type="GO" id="GO:0016491">
    <property type="term" value="F:oxidoreductase activity"/>
    <property type="evidence" value="ECO:0007669"/>
    <property type="project" value="UniProtKB-KW"/>
</dbReference>
<feature type="compositionally biased region" description="Low complexity" evidence="6">
    <location>
        <begin position="216"/>
        <end position="227"/>
    </location>
</feature>
<dbReference type="SUPFAM" id="SSF54292">
    <property type="entry name" value="2Fe-2S ferredoxin-like"/>
    <property type="match status" value="1"/>
</dbReference>
<sequence>MPQQAGARSGDAGRAAQPEHDDWPAGPYVSGMVDGPTEWAASADAYGSGGVGGSDTYGSGVPGGDAHGGEGRGDEAYGAEAYQADAYGPGGTYGSGVAAAGGPDGSAGLQDTAQWPLPYPPGAEPDAAAQGGSTGQWSIPAAGDDPVDESGEYALHAAPRGTGATPAAAHPAVEWPVPAPASVPAPTPASAPGSGDTGAGGWHLPVDGGTDGTAGAGVPTAPAPAADAAEHGGPTGQWSVPAAPATAGDTPDASGEYRVNAYPGDGLTPRPGTDAANVTDTGEQVVSGAWEVVTDLPGAPAAVPQPNGHQGQDAHDTRGAYDGYGQHGLAAPHDAPGVPSGAAPEAVPHAEPLAHAAESVPGHGPEQPHAPVERGAHGEPGEHGAGAAGAAGAAGDPVEAGHEPPAGQEPAPAPGPDAAAPVPHDPSVPHDAPAAHDASVQHDASAPHGASAPAEHLPEEGAPGAPHEQRLEQTEPAGPADAASALPESSGPGAPADTTEPTGSAGHTDVADPTEPTDLSASSDLSGPSGLSGLSGLSEPSALDEPQAPATEHPCASYVLRVNGTDRPVTDAWIGESLLYVLRERLGLAGAKDGCSQGECGACSVQVDGRLVASCLVPAALTAGSEVRTVEGLAQDGQPSDVQRALADCGAVQCGFCVPGLAMTVHDLLEGNHAPTELETRQAICGNLCRCSGYRGVLDAVRQVADERAEAAAALEEAQQAPGEQDSATGRIPHQTGPHDGGSGKATA</sequence>
<dbReference type="PATRIC" id="fig|1223523.3.peg.4867"/>
<dbReference type="EMBL" id="AORZ01000095">
    <property type="protein sequence ID" value="EME97950.1"/>
    <property type="molecule type" value="Genomic_DNA"/>
</dbReference>
<comment type="caution">
    <text evidence="8">The sequence shown here is derived from an EMBL/GenBank/DDBJ whole genome shotgun (WGS) entry which is preliminary data.</text>
</comment>
<feature type="compositionally biased region" description="Low complexity" evidence="6">
    <location>
        <begin position="1"/>
        <end position="16"/>
    </location>
</feature>
<feature type="region of interest" description="Disordered" evidence="6">
    <location>
        <begin position="1"/>
        <end position="77"/>
    </location>
</feature>
<dbReference type="Gene3D" id="1.10.150.120">
    <property type="entry name" value="[2Fe-2S]-binding domain"/>
    <property type="match status" value="1"/>
</dbReference>
<dbReference type="PANTHER" id="PTHR44379:SF8">
    <property type="entry name" value="XANTHINE DEHYDROGENASE IRON-SULFUR-BINDING SUBUNIT XDHC-RELATED"/>
    <property type="match status" value="1"/>
</dbReference>
<feature type="region of interest" description="Disordered" evidence="6">
    <location>
        <begin position="98"/>
        <end position="151"/>
    </location>
</feature>
<feature type="compositionally biased region" description="Basic and acidic residues" evidence="6">
    <location>
        <begin position="371"/>
        <end position="382"/>
    </location>
</feature>
<feature type="compositionally biased region" description="Low complexity" evidence="6">
    <location>
        <begin position="241"/>
        <end position="253"/>
    </location>
</feature>
<dbReference type="InterPro" id="IPR006058">
    <property type="entry name" value="2Fe2S_fd_BS"/>
</dbReference>
<dbReference type="Proteomes" id="UP000011740">
    <property type="component" value="Unassembled WGS sequence"/>
</dbReference>
<dbReference type="Pfam" id="PF01799">
    <property type="entry name" value="Fer2_2"/>
    <property type="match status" value="1"/>
</dbReference>
<dbReference type="InterPro" id="IPR012675">
    <property type="entry name" value="Beta-grasp_dom_sf"/>
</dbReference>
<feature type="region of interest" description="Disordered" evidence="6">
    <location>
        <begin position="710"/>
        <end position="748"/>
    </location>
</feature>
<feature type="compositionally biased region" description="Low complexity" evidence="6">
    <location>
        <begin position="390"/>
        <end position="422"/>
    </location>
</feature>
<keyword evidence="1" id="KW-0001">2Fe-2S</keyword>
<keyword evidence="2" id="KW-0479">Metal-binding</keyword>
<evidence type="ECO:0000256" key="3">
    <source>
        <dbReference type="ARBA" id="ARBA00023002"/>
    </source>
</evidence>
<evidence type="ECO:0000256" key="5">
    <source>
        <dbReference type="ARBA" id="ARBA00023014"/>
    </source>
</evidence>
<dbReference type="SUPFAM" id="SSF47741">
    <property type="entry name" value="CO dehydrogenase ISP C-domain like"/>
    <property type="match status" value="1"/>
</dbReference>
<keyword evidence="4" id="KW-0408">Iron</keyword>
<dbReference type="InterPro" id="IPR002888">
    <property type="entry name" value="2Fe-2S-bd"/>
</dbReference>
<keyword evidence="5" id="KW-0411">Iron-sulfur</keyword>
<feature type="region of interest" description="Disordered" evidence="6">
    <location>
        <begin position="176"/>
        <end position="278"/>
    </location>
</feature>
<evidence type="ECO:0000313" key="8">
    <source>
        <dbReference type="EMBL" id="EME97950.1"/>
    </source>
</evidence>
<protein>
    <recommendedName>
        <fullName evidence="7">2Fe-2S ferredoxin-type domain-containing protein</fullName>
    </recommendedName>
</protein>
<organism evidence="8 9">
    <name type="scientific">Streptomyces mobaraensis (strain ATCC 29032 / DSM 40847 / JCM 4168 / NBRC 13819 / NCIMB 11159 / IPCR 16-22)</name>
    <dbReference type="NCBI Taxonomy" id="1223523"/>
    <lineage>
        <taxon>Bacteria</taxon>
        <taxon>Bacillati</taxon>
        <taxon>Actinomycetota</taxon>
        <taxon>Actinomycetes</taxon>
        <taxon>Kitasatosporales</taxon>
        <taxon>Streptomycetaceae</taxon>
        <taxon>Streptomyces</taxon>
    </lineage>
</organism>
<evidence type="ECO:0000256" key="4">
    <source>
        <dbReference type="ARBA" id="ARBA00023004"/>
    </source>
</evidence>
<dbReference type="PANTHER" id="PTHR44379">
    <property type="entry name" value="OXIDOREDUCTASE WITH IRON-SULFUR SUBUNIT"/>
    <property type="match status" value="1"/>
</dbReference>
<dbReference type="CDD" id="cd00207">
    <property type="entry name" value="fer2"/>
    <property type="match status" value="1"/>
</dbReference>